<evidence type="ECO:0000256" key="1">
    <source>
        <dbReference type="ARBA" id="ARBA00022448"/>
    </source>
</evidence>
<dbReference type="Pfam" id="PF00034">
    <property type="entry name" value="Cytochrom_C"/>
    <property type="match status" value="1"/>
</dbReference>
<evidence type="ECO:0000259" key="8">
    <source>
        <dbReference type="PROSITE" id="PS51007"/>
    </source>
</evidence>
<dbReference type="PROSITE" id="PS51007">
    <property type="entry name" value="CYTC"/>
    <property type="match status" value="1"/>
</dbReference>
<dbReference type="Gene3D" id="1.10.760.10">
    <property type="entry name" value="Cytochrome c-like domain"/>
    <property type="match status" value="1"/>
</dbReference>
<organism evidence="9 10">
    <name type="scientific">Aromatoleum buckelii</name>
    <dbReference type="NCBI Taxonomy" id="200254"/>
    <lineage>
        <taxon>Bacteria</taxon>
        <taxon>Pseudomonadati</taxon>
        <taxon>Pseudomonadota</taxon>
        <taxon>Betaproteobacteria</taxon>
        <taxon>Rhodocyclales</taxon>
        <taxon>Rhodocyclaceae</taxon>
        <taxon>Aromatoleum</taxon>
    </lineage>
</organism>
<feature type="signal peptide" evidence="7">
    <location>
        <begin position="1"/>
        <end position="22"/>
    </location>
</feature>
<evidence type="ECO:0000256" key="3">
    <source>
        <dbReference type="ARBA" id="ARBA00022723"/>
    </source>
</evidence>
<reference evidence="9" key="1">
    <citation type="submission" date="2019-12" db="EMBL/GenBank/DDBJ databases">
        <title>Comparative genomics gives insights into the taxonomy of the Azoarcus-Aromatoleum group and reveals separate origins of nif in the plant-associated Azoarcus and non-plant-associated Aromatoleum sub-groups.</title>
        <authorList>
            <person name="Lafos M."/>
            <person name="Maluk M."/>
            <person name="Batista M."/>
            <person name="Junghare M."/>
            <person name="Carmona M."/>
            <person name="Faoro H."/>
            <person name="Cruz L.M."/>
            <person name="Battistoni F."/>
            <person name="De Souza E."/>
            <person name="Pedrosa F."/>
            <person name="Chen W.-M."/>
            <person name="Poole P.S."/>
            <person name="Dixon R.A."/>
            <person name="James E.K."/>
        </authorList>
    </citation>
    <scope>NUCLEOTIDE SEQUENCE</scope>
    <source>
        <strain evidence="9">U120</strain>
    </source>
</reference>
<dbReference type="PANTHER" id="PTHR33751:SF9">
    <property type="entry name" value="CYTOCHROME C4"/>
    <property type="match status" value="1"/>
</dbReference>
<dbReference type="SUPFAM" id="SSF46626">
    <property type="entry name" value="Cytochrome c"/>
    <property type="match status" value="1"/>
</dbReference>
<dbReference type="InterPro" id="IPR050597">
    <property type="entry name" value="Cytochrome_c_Oxidase_Subunit"/>
</dbReference>
<gene>
    <name evidence="9" type="ORF">GO608_01730</name>
</gene>
<name>A0ABX1N0J8_9RHOO</name>
<keyword evidence="5 6" id="KW-0408">Iron</keyword>
<evidence type="ECO:0000313" key="9">
    <source>
        <dbReference type="EMBL" id="NMF92054.1"/>
    </source>
</evidence>
<dbReference type="EMBL" id="WTVH01000002">
    <property type="protein sequence ID" value="NMF92054.1"/>
    <property type="molecule type" value="Genomic_DNA"/>
</dbReference>
<keyword evidence="3 6" id="KW-0479">Metal-binding</keyword>
<comment type="caution">
    <text evidence="9">The sequence shown here is derived from an EMBL/GenBank/DDBJ whole genome shotgun (WGS) entry which is preliminary data.</text>
</comment>
<evidence type="ECO:0000313" key="10">
    <source>
        <dbReference type="Proteomes" id="UP000601990"/>
    </source>
</evidence>
<feature type="domain" description="Cytochrome c" evidence="8">
    <location>
        <begin position="23"/>
        <end position="101"/>
    </location>
</feature>
<evidence type="ECO:0000256" key="6">
    <source>
        <dbReference type="PROSITE-ProRule" id="PRU00433"/>
    </source>
</evidence>
<evidence type="ECO:0000256" key="5">
    <source>
        <dbReference type="ARBA" id="ARBA00023004"/>
    </source>
</evidence>
<keyword evidence="7" id="KW-0732">Signal</keyword>
<dbReference type="InterPro" id="IPR009056">
    <property type="entry name" value="Cyt_c-like_dom"/>
</dbReference>
<dbReference type="Proteomes" id="UP000601990">
    <property type="component" value="Unassembled WGS sequence"/>
</dbReference>
<proteinExistence type="predicted"/>
<dbReference type="InterPro" id="IPR036909">
    <property type="entry name" value="Cyt_c-like_dom_sf"/>
</dbReference>
<dbReference type="PANTHER" id="PTHR33751">
    <property type="entry name" value="CBB3-TYPE CYTOCHROME C OXIDASE SUBUNIT FIXP"/>
    <property type="match status" value="1"/>
</dbReference>
<keyword evidence="4" id="KW-0249">Electron transport</keyword>
<protein>
    <submittedName>
        <fullName evidence="9">C-type cytochrome</fullName>
    </submittedName>
</protein>
<evidence type="ECO:0000256" key="2">
    <source>
        <dbReference type="ARBA" id="ARBA00022617"/>
    </source>
</evidence>
<sequence>MMRNITLPALAALALAGFPAHAGDPAAGKEKSTVCAACHGPDGNSPSPEFPRLGGQYEDYLYQALLDYKTGRRKNPIMAAQVENLSPADLGDLAAYFASQSGLYQKR</sequence>
<feature type="chain" id="PRO_5047072299" evidence="7">
    <location>
        <begin position="23"/>
        <end position="107"/>
    </location>
</feature>
<evidence type="ECO:0000256" key="4">
    <source>
        <dbReference type="ARBA" id="ARBA00022982"/>
    </source>
</evidence>
<keyword evidence="1" id="KW-0813">Transport</keyword>
<evidence type="ECO:0000256" key="7">
    <source>
        <dbReference type="SAM" id="SignalP"/>
    </source>
</evidence>
<keyword evidence="2 6" id="KW-0349">Heme</keyword>
<accession>A0ABX1N0J8</accession>
<keyword evidence="10" id="KW-1185">Reference proteome</keyword>